<dbReference type="InterPro" id="IPR039294">
    <property type="entry name" value="EIF1AD"/>
</dbReference>
<evidence type="ECO:0000256" key="7">
    <source>
        <dbReference type="SAM" id="MobiDB-lite"/>
    </source>
</evidence>
<evidence type="ECO:0000259" key="8">
    <source>
        <dbReference type="PROSITE" id="PS50222"/>
    </source>
</evidence>
<dbReference type="InterPro" id="IPR002048">
    <property type="entry name" value="EF_hand_dom"/>
</dbReference>
<dbReference type="InterPro" id="IPR001253">
    <property type="entry name" value="TIF_eIF-1A"/>
</dbReference>
<sequence length="311" mass="35744">MSAASKRRFITNMVESEFYMPIEGEVIGQVRNSRGNNLHEIEDEFGNVYVVSMPSKFRKAVWIRRGQFVVLKPIEEGDKVKAEIEHILDDENVLHIRENKKWPEKFESQAEALTREAKRGGAKEGGHPMIDDDMLPPSESDDDNDENDDAGSSEGSDGESFEDSEEEVESDGVEPQIQNTADPVKLSKMGNSSSLMLQDDEIEEISKETEFNRNQIVRLYSRGETNQMNFRQFVRILAHFQPISRNKENNLNSRKDKLRFAFQMYDLNKNGFITREEFKVILNSMVGANITSEQAMEKTDIEEKMSIRFLN</sequence>
<proteinExistence type="inferred from homology"/>
<name>A0A2A2JMP9_9BILA</name>
<evidence type="ECO:0000313" key="11">
    <source>
        <dbReference type="Proteomes" id="UP000218231"/>
    </source>
</evidence>
<reference evidence="10 11" key="1">
    <citation type="journal article" date="2017" name="Curr. Biol.">
        <title>Genome architecture and evolution of a unichromosomal asexual nematode.</title>
        <authorList>
            <person name="Fradin H."/>
            <person name="Zegar C."/>
            <person name="Gutwein M."/>
            <person name="Lucas J."/>
            <person name="Kovtun M."/>
            <person name="Corcoran D."/>
            <person name="Baugh L.R."/>
            <person name="Kiontke K."/>
            <person name="Gunsalus K."/>
            <person name="Fitch D.H."/>
            <person name="Piano F."/>
        </authorList>
    </citation>
    <scope>NUCLEOTIDE SEQUENCE [LARGE SCALE GENOMIC DNA]</scope>
    <source>
        <strain evidence="10">PF1309</strain>
    </source>
</reference>
<organism evidence="10 11">
    <name type="scientific">Diploscapter pachys</name>
    <dbReference type="NCBI Taxonomy" id="2018661"/>
    <lineage>
        <taxon>Eukaryota</taxon>
        <taxon>Metazoa</taxon>
        <taxon>Ecdysozoa</taxon>
        <taxon>Nematoda</taxon>
        <taxon>Chromadorea</taxon>
        <taxon>Rhabditida</taxon>
        <taxon>Rhabditina</taxon>
        <taxon>Rhabditomorpha</taxon>
        <taxon>Rhabditoidea</taxon>
        <taxon>Rhabditidae</taxon>
        <taxon>Diploscapter</taxon>
    </lineage>
</organism>
<dbReference type="CDD" id="cd00051">
    <property type="entry name" value="EFh"/>
    <property type="match status" value="1"/>
</dbReference>
<dbReference type="Proteomes" id="UP000218231">
    <property type="component" value="Unassembled WGS sequence"/>
</dbReference>
<evidence type="ECO:0000256" key="4">
    <source>
        <dbReference type="ARBA" id="ARBA00022884"/>
    </source>
</evidence>
<evidence type="ECO:0000256" key="2">
    <source>
        <dbReference type="ARBA" id="ARBA00020989"/>
    </source>
</evidence>
<dbReference type="InterPro" id="IPR006196">
    <property type="entry name" value="RNA-binding_domain_S1_IF1"/>
</dbReference>
<dbReference type="PROSITE" id="PS00018">
    <property type="entry name" value="EF_HAND_1"/>
    <property type="match status" value="1"/>
</dbReference>
<comment type="similarity">
    <text evidence="1">Belongs to the EIF1AD family.</text>
</comment>
<keyword evidence="6" id="KW-0648">Protein biosynthesis</keyword>
<dbReference type="InterPro" id="IPR012340">
    <property type="entry name" value="NA-bd_OB-fold"/>
</dbReference>
<comment type="caution">
    <text evidence="10">The sequence shown here is derived from an EMBL/GenBank/DDBJ whole genome shotgun (WGS) entry which is preliminary data.</text>
</comment>
<dbReference type="InterPro" id="IPR018247">
    <property type="entry name" value="EF_Hand_1_Ca_BS"/>
</dbReference>
<dbReference type="Pfam" id="PF01176">
    <property type="entry name" value="eIF-1a"/>
    <property type="match status" value="1"/>
</dbReference>
<feature type="compositionally biased region" description="Basic and acidic residues" evidence="7">
    <location>
        <begin position="111"/>
        <end position="130"/>
    </location>
</feature>
<feature type="compositionally biased region" description="Acidic residues" evidence="7">
    <location>
        <begin position="131"/>
        <end position="172"/>
    </location>
</feature>
<dbReference type="GO" id="GO:0005509">
    <property type="term" value="F:calcium ion binding"/>
    <property type="evidence" value="ECO:0007669"/>
    <property type="project" value="InterPro"/>
</dbReference>
<dbReference type="GO" id="GO:0005634">
    <property type="term" value="C:nucleus"/>
    <property type="evidence" value="ECO:0007669"/>
    <property type="project" value="TreeGrafter"/>
</dbReference>
<dbReference type="SUPFAM" id="SSF47473">
    <property type="entry name" value="EF-hand"/>
    <property type="match status" value="1"/>
</dbReference>
<dbReference type="PROSITE" id="PS50832">
    <property type="entry name" value="S1_IF1_TYPE"/>
    <property type="match status" value="1"/>
</dbReference>
<dbReference type="Gene3D" id="1.10.238.10">
    <property type="entry name" value="EF-hand"/>
    <property type="match status" value="1"/>
</dbReference>
<evidence type="ECO:0000259" key="9">
    <source>
        <dbReference type="PROSITE" id="PS50832"/>
    </source>
</evidence>
<keyword evidence="6" id="KW-0396">Initiation factor</keyword>
<dbReference type="InterPro" id="IPR011992">
    <property type="entry name" value="EF-hand-dom_pair"/>
</dbReference>
<dbReference type="SUPFAM" id="SSF50249">
    <property type="entry name" value="Nucleic acid-binding proteins"/>
    <property type="match status" value="1"/>
</dbReference>
<dbReference type="Pfam" id="PF00036">
    <property type="entry name" value="EF-hand_1"/>
    <property type="match status" value="1"/>
</dbReference>
<protein>
    <recommendedName>
        <fullName evidence="2">Probable RNA-binding protein EIF1AD</fullName>
    </recommendedName>
    <alternativeName>
        <fullName evidence="5">Eukaryotic translation initiation factor 1A domain-containing protein</fullName>
    </alternativeName>
</protein>
<dbReference type="GO" id="GO:0003743">
    <property type="term" value="F:translation initiation factor activity"/>
    <property type="evidence" value="ECO:0007669"/>
    <property type="project" value="UniProtKB-UniRule"/>
</dbReference>
<dbReference type="PROSITE" id="PS50222">
    <property type="entry name" value="EF_HAND_2"/>
    <property type="match status" value="1"/>
</dbReference>
<dbReference type="Gene3D" id="2.40.50.140">
    <property type="entry name" value="Nucleic acid-binding proteins"/>
    <property type="match status" value="1"/>
</dbReference>
<dbReference type="SMART" id="SM00054">
    <property type="entry name" value="EFh"/>
    <property type="match status" value="1"/>
</dbReference>
<dbReference type="EMBL" id="LIAE01010339">
    <property type="protein sequence ID" value="PAV62927.1"/>
    <property type="molecule type" value="Genomic_DNA"/>
</dbReference>
<dbReference type="GO" id="GO:0003723">
    <property type="term" value="F:RNA binding"/>
    <property type="evidence" value="ECO:0007669"/>
    <property type="project" value="UniProtKB-KW"/>
</dbReference>
<dbReference type="AlphaFoldDB" id="A0A2A2JMP9"/>
<dbReference type="SMART" id="SM00652">
    <property type="entry name" value="eIF1a"/>
    <property type="match status" value="1"/>
</dbReference>
<feature type="domain" description="S1-like" evidence="9">
    <location>
        <begin position="23"/>
        <end position="84"/>
    </location>
</feature>
<accession>A0A2A2JMP9</accession>
<dbReference type="PANTHER" id="PTHR21641:SF0">
    <property type="entry name" value="RNA-BINDING PROTEIN EIF1AD-RELATED"/>
    <property type="match status" value="1"/>
</dbReference>
<keyword evidence="11" id="KW-1185">Reference proteome</keyword>
<keyword evidence="3" id="KW-0106">Calcium</keyword>
<dbReference type="PANTHER" id="PTHR21641">
    <property type="entry name" value="TRANSLATION INITIATION FACTOR-RELATED"/>
    <property type="match status" value="1"/>
</dbReference>
<evidence type="ECO:0000256" key="5">
    <source>
        <dbReference type="ARBA" id="ARBA00031998"/>
    </source>
</evidence>
<evidence type="ECO:0000256" key="1">
    <source>
        <dbReference type="ARBA" id="ARBA00007340"/>
    </source>
</evidence>
<evidence type="ECO:0000313" key="10">
    <source>
        <dbReference type="EMBL" id="PAV62927.1"/>
    </source>
</evidence>
<dbReference type="STRING" id="2018661.A0A2A2JMP9"/>
<gene>
    <name evidence="10" type="ORF">WR25_26758</name>
</gene>
<keyword evidence="4" id="KW-0694">RNA-binding</keyword>
<dbReference type="OrthoDB" id="191686at2759"/>
<feature type="domain" description="EF-hand" evidence="8">
    <location>
        <begin position="253"/>
        <end position="288"/>
    </location>
</feature>
<feature type="region of interest" description="Disordered" evidence="7">
    <location>
        <begin position="111"/>
        <end position="192"/>
    </location>
</feature>
<evidence type="ECO:0000256" key="6">
    <source>
        <dbReference type="PROSITE-ProRule" id="PRU00181"/>
    </source>
</evidence>
<evidence type="ECO:0000256" key="3">
    <source>
        <dbReference type="ARBA" id="ARBA00022837"/>
    </source>
</evidence>